<comment type="caution">
    <text evidence="4">The sequence shown here is derived from an EMBL/GenBank/DDBJ whole genome shotgun (WGS) entry which is preliminary data.</text>
</comment>
<evidence type="ECO:0000256" key="1">
    <source>
        <dbReference type="ARBA" id="ARBA00005525"/>
    </source>
</evidence>
<dbReference type="SUPFAM" id="SSF48179">
    <property type="entry name" value="6-phosphogluconate dehydrogenase C-terminal domain-like"/>
    <property type="match status" value="1"/>
</dbReference>
<dbReference type="InterPro" id="IPR008927">
    <property type="entry name" value="6-PGluconate_DH-like_C_sf"/>
</dbReference>
<evidence type="ECO:0000313" key="4">
    <source>
        <dbReference type="EMBL" id="MFD1676742.1"/>
    </source>
</evidence>
<dbReference type="InterPro" id="IPR000304">
    <property type="entry name" value="Pyrroline-COOH_reductase"/>
</dbReference>
<keyword evidence="5" id="KW-1185">Reference proteome</keyword>
<protein>
    <submittedName>
        <fullName evidence="4">Pyrroline-5-carboxylate reductase dimerization domain-containing protein</fullName>
    </submittedName>
</protein>
<dbReference type="InterPro" id="IPR036291">
    <property type="entry name" value="NAD(P)-bd_dom_sf"/>
</dbReference>
<sequence>MQIGIIGTGQMGGMLARAFAQTAPDVVYIYNRSRVKAESVAADHTNIVICDQWQSLISRVDTVFLCTKVKDGLAFVQENGGLLRNNQLLVTTISSVDLDHWRTITAATPVKLIPSLTQTVARGVILLSYPRQMPQESSIALENRLGQIGQPCVVDEGQVRVCSDIASCGPAFLSTICQGWAQAAAQTGVVDRLTADKLIRDMLVGLAGLLEAGMSFDDVIRRIRVPGGVTERGIESMEDAPQRLFARLHAETTHFSSHGAHSSLPDSLSSSRA</sequence>
<dbReference type="Gene3D" id="3.40.50.720">
    <property type="entry name" value="NAD(P)-binding Rossmann-like Domain"/>
    <property type="match status" value="1"/>
</dbReference>
<dbReference type="PANTHER" id="PTHR11645">
    <property type="entry name" value="PYRROLINE-5-CARBOXYLATE REDUCTASE"/>
    <property type="match status" value="1"/>
</dbReference>
<reference evidence="5" key="1">
    <citation type="journal article" date="2019" name="Int. J. Syst. Evol. Microbiol.">
        <title>The Global Catalogue of Microorganisms (GCM) 10K type strain sequencing project: providing services to taxonomists for standard genome sequencing and annotation.</title>
        <authorList>
            <consortium name="The Broad Institute Genomics Platform"/>
            <consortium name="The Broad Institute Genome Sequencing Center for Infectious Disease"/>
            <person name="Wu L."/>
            <person name="Ma J."/>
        </authorList>
    </citation>
    <scope>NUCLEOTIDE SEQUENCE [LARGE SCALE GENOMIC DNA]</scope>
    <source>
        <strain evidence="5">CGMCC 1.12286</strain>
    </source>
</reference>
<dbReference type="Pfam" id="PF03446">
    <property type="entry name" value="NAD_binding_2"/>
    <property type="match status" value="1"/>
</dbReference>
<dbReference type="PANTHER" id="PTHR11645:SF51">
    <property type="entry name" value="COME OPERON PROTEIN 4"/>
    <property type="match status" value="1"/>
</dbReference>
<dbReference type="InterPro" id="IPR029036">
    <property type="entry name" value="P5CR_dimer"/>
</dbReference>
<evidence type="ECO:0000313" key="5">
    <source>
        <dbReference type="Proteomes" id="UP001597079"/>
    </source>
</evidence>
<evidence type="ECO:0000259" key="3">
    <source>
        <dbReference type="Pfam" id="PF14748"/>
    </source>
</evidence>
<accession>A0ABW4JK23</accession>
<dbReference type="Gene3D" id="1.10.3730.10">
    <property type="entry name" value="ProC C-terminal domain-like"/>
    <property type="match status" value="1"/>
</dbReference>
<dbReference type="InterPro" id="IPR006115">
    <property type="entry name" value="6PGDH_NADP-bd"/>
</dbReference>
<feature type="domain" description="6-phosphogluconate dehydrogenase NADP-binding" evidence="2">
    <location>
        <begin position="2"/>
        <end position="85"/>
    </location>
</feature>
<comment type="similarity">
    <text evidence="1">Belongs to the pyrroline-5-carboxylate reductase family.</text>
</comment>
<dbReference type="EMBL" id="JBHUCX010000075">
    <property type="protein sequence ID" value="MFD1676742.1"/>
    <property type="molecule type" value="Genomic_DNA"/>
</dbReference>
<dbReference type="PIRSF" id="PIRSF000193">
    <property type="entry name" value="Pyrrol-5-carb_rd"/>
    <property type="match status" value="1"/>
</dbReference>
<name>A0ABW4JK23_9BACL</name>
<proteinExistence type="inferred from homology"/>
<dbReference type="Pfam" id="PF14748">
    <property type="entry name" value="P5CR_dimer"/>
    <property type="match status" value="1"/>
</dbReference>
<dbReference type="RefSeq" id="WP_377944651.1">
    <property type="nucleotide sequence ID" value="NZ_JBHUCX010000075.1"/>
</dbReference>
<evidence type="ECO:0000259" key="2">
    <source>
        <dbReference type="Pfam" id="PF03446"/>
    </source>
</evidence>
<organism evidence="4 5">
    <name type="scientific">Alicyclobacillus fodiniaquatilis</name>
    <dbReference type="NCBI Taxonomy" id="1661150"/>
    <lineage>
        <taxon>Bacteria</taxon>
        <taxon>Bacillati</taxon>
        <taxon>Bacillota</taxon>
        <taxon>Bacilli</taxon>
        <taxon>Bacillales</taxon>
        <taxon>Alicyclobacillaceae</taxon>
        <taxon>Alicyclobacillus</taxon>
    </lineage>
</organism>
<dbReference type="SUPFAM" id="SSF51735">
    <property type="entry name" value="NAD(P)-binding Rossmann-fold domains"/>
    <property type="match status" value="1"/>
</dbReference>
<feature type="domain" description="Pyrroline-5-carboxylate reductase dimerisation" evidence="3">
    <location>
        <begin position="156"/>
        <end position="240"/>
    </location>
</feature>
<gene>
    <name evidence="4" type="ORF">ACFSB2_18885</name>
</gene>
<dbReference type="Proteomes" id="UP001597079">
    <property type="component" value="Unassembled WGS sequence"/>
</dbReference>